<feature type="transmembrane region" description="Helical" evidence="1">
    <location>
        <begin position="220"/>
        <end position="238"/>
    </location>
</feature>
<dbReference type="InterPro" id="IPR045723">
    <property type="entry name" value="DUF6077"/>
</dbReference>
<evidence type="ECO:0000313" key="3">
    <source>
        <dbReference type="Proteomes" id="UP000260721"/>
    </source>
</evidence>
<dbReference type="Proteomes" id="UP000260721">
    <property type="component" value="Unassembled WGS sequence"/>
</dbReference>
<feature type="transmembrane region" description="Helical" evidence="1">
    <location>
        <begin position="298"/>
        <end position="316"/>
    </location>
</feature>
<gene>
    <name evidence="2" type="ORF">DXC78_05925</name>
</gene>
<feature type="transmembrane region" description="Helical" evidence="1">
    <location>
        <begin position="189"/>
        <end position="208"/>
    </location>
</feature>
<keyword evidence="1" id="KW-0812">Transmembrane</keyword>
<reference evidence="2 3" key="1">
    <citation type="submission" date="2018-08" db="EMBL/GenBank/DDBJ databases">
        <title>A genome reference for cultivated species of the human gut microbiota.</title>
        <authorList>
            <person name="Zou Y."/>
            <person name="Xue W."/>
            <person name="Luo G."/>
        </authorList>
    </citation>
    <scope>NUCLEOTIDE SEQUENCE [LARGE SCALE GENOMIC DNA]</scope>
    <source>
        <strain evidence="2 3">TF08-11</strain>
    </source>
</reference>
<feature type="transmembrane region" description="Helical" evidence="1">
    <location>
        <begin position="105"/>
        <end position="124"/>
    </location>
</feature>
<keyword evidence="1" id="KW-1133">Transmembrane helix</keyword>
<feature type="transmembrane region" description="Helical" evidence="1">
    <location>
        <begin position="37"/>
        <end position="57"/>
    </location>
</feature>
<name>A0A3E3E5W0_9FIRM</name>
<feature type="transmembrane region" description="Helical" evidence="1">
    <location>
        <begin position="328"/>
        <end position="353"/>
    </location>
</feature>
<feature type="transmembrane region" description="Helical" evidence="1">
    <location>
        <begin position="254"/>
        <end position="271"/>
    </location>
</feature>
<comment type="caution">
    <text evidence="2">The sequence shown here is derived from an EMBL/GenBank/DDBJ whole genome shotgun (WGS) entry which is preliminary data.</text>
</comment>
<accession>A0A3E3E5W0</accession>
<feature type="transmembrane region" description="Helical" evidence="1">
    <location>
        <begin position="432"/>
        <end position="455"/>
    </location>
</feature>
<feature type="transmembrane region" description="Helical" evidence="1">
    <location>
        <begin position="276"/>
        <end position="292"/>
    </location>
</feature>
<evidence type="ECO:0000256" key="1">
    <source>
        <dbReference type="SAM" id="Phobius"/>
    </source>
</evidence>
<keyword evidence="1" id="KW-0472">Membrane</keyword>
<dbReference type="Pfam" id="PF19554">
    <property type="entry name" value="DUF6077"/>
    <property type="match status" value="1"/>
</dbReference>
<feature type="transmembrane region" description="Helical" evidence="1">
    <location>
        <begin position="6"/>
        <end position="25"/>
    </location>
</feature>
<protein>
    <submittedName>
        <fullName evidence="2">Uncharacterized protein</fullName>
    </submittedName>
</protein>
<proteinExistence type="predicted"/>
<feature type="transmembrane region" description="Helical" evidence="1">
    <location>
        <begin position="373"/>
        <end position="396"/>
    </location>
</feature>
<feature type="transmembrane region" description="Helical" evidence="1">
    <location>
        <begin position="462"/>
        <end position="483"/>
    </location>
</feature>
<sequence length="624" mass="72575">MISFLIITIFFLVVSFCTGYLLSMFKNIEWSWALKISFGFLINIGLFHIISVPFMYFELSFSPLFWITILYCLLIIIVSIVIFWKNRKCINFDVKNLFKDYQKKDIIIGLLCIITIFLQIYVVICYQHTDIDDSFYLAQVNTVLHTNSLQKIDAASGIGMFGLSADYQLVSYEVLLAVFIKLFNINTAYFAHSVLPAFLILLHYIIVFELGKKISKKYSLIFVLIYSLLNIFSGYSGYSQGAFLLFRIWQGKSVMINIVIPLLVLIFCLIYHIKKVSTVYIFLLFMILNAGFHTTAVGLYLVPIMYFSLVISYVLITKSERIKSFFKLCIPVLFSLPYVLLKAYILFFTTTVGSKEIVTVFENYQYLITFKNVFLASNYGLLLLYVISFLFILIFADRLHKGVFCFSSIILMLTFLNPFIDNFVANNITGVAVYWRLFWLLNIPMTIACSFTLFVERIKIKYIKPVIICFEIILLYFNGTIIFRNQWDYFTLPENKYKLDENTVQIVNAINAHSDNEEVLLLVPMDWSYGVREYCGNIQLINNRYVDSTFVAAGLEDDLQKLYDELINPLYTEKIWNASQLDTSLKYFHIDYVALYTESINQNALPDSFTEIKDAEDFVLYHID</sequence>
<feature type="transmembrane region" description="Helical" evidence="1">
    <location>
        <begin position="403"/>
        <end position="420"/>
    </location>
</feature>
<evidence type="ECO:0000313" key="2">
    <source>
        <dbReference type="EMBL" id="RGD76568.1"/>
    </source>
</evidence>
<dbReference type="RefSeq" id="WP_117446171.1">
    <property type="nucleotide sequence ID" value="NZ_JBFBOW010000002.1"/>
</dbReference>
<dbReference type="EMBL" id="QUSK01000011">
    <property type="protein sequence ID" value="RGD76568.1"/>
    <property type="molecule type" value="Genomic_DNA"/>
</dbReference>
<feature type="transmembrane region" description="Helical" evidence="1">
    <location>
        <begin position="63"/>
        <end position="84"/>
    </location>
</feature>
<dbReference type="AlphaFoldDB" id="A0A3E3E5W0"/>
<organism evidence="2 3">
    <name type="scientific">Faecalicoccus pleomorphus</name>
    <dbReference type="NCBI Taxonomy" id="1323"/>
    <lineage>
        <taxon>Bacteria</taxon>
        <taxon>Bacillati</taxon>
        <taxon>Bacillota</taxon>
        <taxon>Erysipelotrichia</taxon>
        <taxon>Erysipelotrichales</taxon>
        <taxon>Erysipelotrichaceae</taxon>
        <taxon>Faecalicoccus</taxon>
    </lineage>
</organism>